<accession>A0AAD0U9X8</accession>
<gene>
    <name evidence="1" type="ORF">RC54_12075</name>
</gene>
<name>A0AAD0U9X8_9BURK</name>
<sequence length="389" mass="44870">MESRAIETGVLEHLEDFRIFVPGIGPDKVSDMTTNIIRLNLIEYTQEQCRLHDIPLQSNIASGPYWNEVTRQWERSHHDMLVISNRPILLVPKCLVSYGLVYSFDRYYNRYLLNFVKHDHLVNNGPFVRNKTFANGRTKVWVTKGDMRKHVAPPDKDFVAGYTEQHKDLFVNFRKDAKKYAKPLESQEIDGRLLVSDIALHLIDVLRKTPSGNDHASAYHKLIVGILELLFYPSLTRPRKEQEIYDGRKRIDIVFDNAASSGELYRLQTKRISAAYVMVECKNYSKDVANPELDQLAGRFSFRLSQFGFLVCRSVSDYPTLIARCHDLFAAKQELILPVLDEDVINMLQKKADNPLNRPEEEFLADRIREVMFAAPEKRLAKKGPGKSK</sequence>
<evidence type="ECO:0000313" key="2">
    <source>
        <dbReference type="Proteomes" id="UP000269199"/>
    </source>
</evidence>
<protein>
    <submittedName>
        <fullName evidence="1">Uncharacterized protein</fullName>
    </submittedName>
</protein>
<reference evidence="1 2" key="1">
    <citation type="submission" date="2017-11" db="EMBL/GenBank/DDBJ databases">
        <title>Complete genome sequence of Herbaspirillum rubrisubalbicans DSM 11543.</title>
        <authorList>
            <person name="Chen M."/>
            <person name="An Q."/>
        </authorList>
    </citation>
    <scope>NUCLEOTIDE SEQUENCE [LARGE SCALE GENOMIC DNA]</scope>
    <source>
        <strain evidence="1 2">DSM 11543</strain>
    </source>
</reference>
<dbReference type="EMBL" id="CP024996">
    <property type="protein sequence ID" value="AYR24522.1"/>
    <property type="molecule type" value="Genomic_DNA"/>
</dbReference>
<dbReference type="Proteomes" id="UP000269199">
    <property type="component" value="Chromosome"/>
</dbReference>
<proteinExistence type="predicted"/>
<evidence type="ECO:0000313" key="1">
    <source>
        <dbReference type="EMBL" id="AYR24522.1"/>
    </source>
</evidence>
<organism evidence="1 2">
    <name type="scientific">Herbaspirillum rubrisubalbicans</name>
    <dbReference type="NCBI Taxonomy" id="80842"/>
    <lineage>
        <taxon>Bacteria</taxon>
        <taxon>Pseudomonadati</taxon>
        <taxon>Pseudomonadota</taxon>
        <taxon>Betaproteobacteria</taxon>
        <taxon>Burkholderiales</taxon>
        <taxon>Oxalobacteraceae</taxon>
        <taxon>Herbaspirillum</taxon>
    </lineage>
</organism>
<dbReference type="AlphaFoldDB" id="A0AAD0U9X8"/>